<evidence type="ECO:0000259" key="3">
    <source>
        <dbReference type="Pfam" id="PF06414"/>
    </source>
</evidence>
<dbReference type="Proteomes" id="UP001385892">
    <property type="component" value="Unassembled WGS sequence"/>
</dbReference>
<dbReference type="Gene3D" id="3.40.50.300">
    <property type="entry name" value="P-loop containing nucleotide triphosphate hydrolases"/>
    <property type="match status" value="1"/>
</dbReference>
<keyword evidence="5" id="KW-1185">Reference proteome</keyword>
<dbReference type="RefSeq" id="WP_340348064.1">
    <property type="nucleotide sequence ID" value="NZ_JBBKZT010000032.1"/>
</dbReference>
<proteinExistence type="predicted"/>
<keyword evidence="1" id="KW-0547">Nucleotide-binding</keyword>
<comment type="caution">
    <text evidence="4">The sequence shown here is derived from an EMBL/GenBank/DDBJ whole genome shotgun (WGS) entry which is preliminary data.</text>
</comment>
<evidence type="ECO:0000313" key="5">
    <source>
        <dbReference type="Proteomes" id="UP001385892"/>
    </source>
</evidence>
<dbReference type="EMBL" id="JBBKZT010000032">
    <property type="protein sequence ID" value="MEJ8852168.1"/>
    <property type="molecule type" value="Genomic_DNA"/>
</dbReference>
<evidence type="ECO:0000256" key="2">
    <source>
        <dbReference type="ARBA" id="ARBA00022840"/>
    </source>
</evidence>
<evidence type="ECO:0000256" key="1">
    <source>
        <dbReference type="ARBA" id="ARBA00022741"/>
    </source>
</evidence>
<keyword evidence="2" id="KW-0067">ATP-binding</keyword>
<protein>
    <submittedName>
        <fullName evidence="4">Zeta toxin family protein</fullName>
    </submittedName>
</protein>
<feature type="domain" description="Zeta toxin" evidence="3">
    <location>
        <begin position="161"/>
        <end position="347"/>
    </location>
</feature>
<name>A0ABU8WXA6_9BURK</name>
<sequence length="513" mass="56957">MELPDIMRMMITKAVRIGDFSIDPSDATPPAGASQQDGASLEVYEPRYWGSHKEALEAELALTLLQQAVADRSVRIGLHPQARPLDAEMHARLQDERDEALRLLAGFDPGDRKGIEELLKRFRKVRPTSTSFRRWGITSEERERIYETCIEPDVLANALPADNPVAMIVAGQLGAGVSSAAAALRRELLSTAGAAVHLSAERLRAYQFAHQARLGDGKDSDTVASGGHSHQDVAHWLRRAVDEARQHRLHMVIEDEVANPKLLRRLATALRTDGYAVQIVLVCTTPLQSRLSIVANCHLRWINGLALPPFSAQEHDQALEGTRSAIALLEKRGGVDGIRVIARDGHQYFENRWAGVEWLRAPRALAVFDTERDRAVPPKDEVKLLMCWEMLVQDLTHDPTIPRELASLALTWRNEVAARCEASPATAQFTQYAREGAAFRTMNRFEFEKEFPHHAKAAALLGRAVIEAEKYDAAEGERLVRSARENIAQRIERGDMARIAARAQAFAAKASGQ</sequence>
<dbReference type="Pfam" id="PF06414">
    <property type="entry name" value="Zeta_toxin"/>
    <property type="match status" value="1"/>
</dbReference>
<gene>
    <name evidence="4" type="ORF">WKW82_36450</name>
</gene>
<evidence type="ECO:0000313" key="4">
    <source>
        <dbReference type="EMBL" id="MEJ8852168.1"/>
    </source>
</evidence>
<reference evidence="4 5" key="1">
    <citation type="submission" date="2024-03" db="EMBL/GenBank/DDBJ databases">
        <title>Novel species of the genus Variovorax.</title>
        <authorList>
            <person name="Liu Q."/>
            <person name="Xin Y.-H."/>
        </authorList>
    </citation>
    <scope>NUCLEOTIDE SEQUENCE [LARGE SCALE GENOMIC DNA]</scope>
    <source>
        <strain evidence="4 5">KACC 18900</strain>
    </source>
</reference>
<dbReference type="InterPro" id="IPR027417">
    <property type="entry name" value="P-loop_NTPase"/>
</dbReference>
<dbReference type="InterPro" id="IPR010488">
    <property type="entry name" value="Zeta_toxin_domain"/>
</dbReference>
<organism evidence="4 5">
    <name type="scientific">Variovorax rhizosphaerae</name>
    <dbReference type="NCBI Taxonomy" id="1836200"/>
    <lineage>
        <taxon>Bacteria</taxon>
        <taxon>Pseudomonadati</taxon>
        <taxon>Pseudomonadota</taxon>
        <taxon>Betaproteobacteria</taxon>
        <taxon>Burkholderiales</taxon>
        <taxon>Comamonadaceae</taxon>
        <taxon>Variovorax</taxon>
    </lineage>
</organism>
<accession>A0ABU8WXA6</accession>